<protein>
    <submittedName>
        <fullName evidence="8">FtsX-like permease family protein</fullName>
    </submittedName>
</protein>
<evidence type="ECO:0000313" key="8">
    <source>
        <dbReference type="EMBL" id="MFC4905075.1"/>
    </source>
</evidence>
<dbReference type="InterPro" id="IPR003838">
    <property type="entry name" value="ABC3_permease_C"/>
</dbReference>
<keyword evidence="9" id="KW-1185">Reference proteome</keyword>
<feature type="transmembrane region" description="Helical" evidence="6">
    <location>
        <begin position="616"/>
        <end position="642"/>
    </location>
</feature>
<evidence type="ECO:0000256" key="5">
    <source>
        <dbReference type="ARBA" id="ARBA00023136"/>
    </source>
</evidence>
<keyword evidence="5 6" id="KW-0472">Membrane</keyword>
<evidence type="ECO:0000256" key="1">
    <source>
        <dbReference type="ARBA" id="ARBA00004651"/>
    </source>
</evidence>
<feature type="transmembrane region" description="Helical" evidence="6">
    <location>
        <begin position="428"/>
        <end position="449"/>
    </location>
</feature>
<evidence type="ECO:0000256" key="2">
    <source>
        <dbReference type="ARBA" id="ARBA00022475"/>
    </source>
</evidence>
<evidence type="ECO:0000313" key="9">
    <source>
        <dbReference type="Proteomes" id="UP001595797"/>
    </source>
</evidence>
<feature type="transmembrane region" description="Helical" evidence="6">
    <location>
        <begin position="671"/>
        <end position="696"/>
    </location>
</feature>
<sequence length="742" mass="75792">MNPVTARLTVAGARSSAGRLAGIAGGVAIGVCLILLLWGAAEGLSDRDQRAAWLRAQGGSAVTVALDADGEVVGEPEPVPLTADAVLLGRSDDVFRDRLIQRRDIAATEDSTVAIPGIAAAPEPGTYYASPALRSLIEATPADQLGDRYGTYAGTIDNTALAGPDSLVVITGATEEQLRRGETASLVTDFTADPYGDKAATYRILMALGGIAVLFPVLLLISTSTRLGAAQRAERFAVLRLIGASPRTVAGVAAAETAVPALLGAVAGAVAASLLHPVAAQVPVGESRLYVQDLAAGPGVSAAVVVVVVLASTAAAAWGTARAGIGPLGPARARPETIPGAWRSLPLLAGLAAMTTALVLTRTQGAPRDGVLQLLLVGGFALTTVGLVLVGPWLTVLVSRAGAVRASSAAAVIAAGRIRYTPVATFRAVSGLVLAVFLVSVFAGASSAVEQDEVPPARAGTVQPSLVYAYLDPGSEPARAREVAAEARTLPGASSAAVLYDRPTAASEAYDSNVYVATDDLPGLGFQDTVTGPVAVFDAAFFNPWTVDPVGVETAPLQDMESLELFAVVINTDGTPEALDRARTTVTASGITTTPAMSRTYLDVAGTTRLVHSLSVLAHLGTFVAVSIAGISLAVSTGAAVIDRKRALGLMRLMGMPLSALRGVIVREAAVPLLSVLLLSAGLGFLVAWIIVTGLGDPYTMSWPGPTYFATLGLSLALALAAVLTTFRLLRTHTSATATRFE</sequence>
<name>A0ABV9TLW6_9MICC</name>
<evidence type="ECO:0000256" key="6">
    <source>
        <dbReference type="SAM" id="Phobius"/>
    </source>
</evidence>
<keyword evidence="4 6" id="KW-1133">Transmembrane helix</keyword>
<feature type="domain" description="ABC3 transporter permease C-terminal" evidence="7">
    <location>
        <begin position="211"/>
        <end position="315"/>
    </location>
</feature>
<organism evidence="8 9">
    <name type="scientific">Kocuria oceani</name>
    <dbReference type="NCBI Taxonomy" id="988827"/>
    <lineage>
        <taxon>Bacteria</taxon>
        <taxon>Bacillati</taxon>
        <taxon>Actinomycetota</taxon>
        <taxon>Actinomycetes</taxon>
        <taxon>Micrococcales</taxon>
        <taxon>Micrococcaceae</taxon>
        <taxon>Kocuria</taxon>
    </lineage>
</organism>
<keyword evidence="2" id="KW-1003">Cell membrane</keyword>
<evidence type="ECO:0000256" key="4">
    <source>
        <dbReference type="ARBA" id="ARBA00022989"/>
    </source>
</evidence>
<dbReference type="RefSeq" id="WP_277551316.1">
    <property type="nucleotide sequence ID" value="NZ_JARAMH010000008.1"/>
</dbReference>
<feature type="transmembrane region" description="Helical" evidence="6">
    <location>
        <begin position="20"/>
        <end position="41"/>
    </location>
</feature>
<feature type="transmembrane region" description="Helical" evidence="6">
    <location>
        <begin position="204"/>
        <end position="222"/>
    </location>
</feature>
<feature type="transmembrane region" description="Helical" evidence="6">
    <location>
        <begin position="341"/>
        <end position="360"/>
    </location>
</feature>
<dbReference type="Pfam" id="PF02687">
    <property type="entry name" value="FtsX"/>
    <property type="match status" value="2"/>
</dbReference>
<dbReference type="Proteomes" id="UP001595797">
    <property type="component" value="Unassembled WGS sequence"/>
</dbReference>
<dbReference type="InterPro" id="IPR038766">
    <property type="entry name" value="Membrane_comp_ABC_pdt"/>
</dbReference>
<proteinExistence type="predicted"/>
<feature type="transmembrane region" description="Helical" evidence="6">
    <location>
        <begin position="708"/>
        <end position="730"/>
    </location>
</feature>
<reference evidence="9" key="1">
    <citation type="journal article" date="2019" name="Int. J. Syst. Evol. Microbiol.">
        <title>The Global Catalogue of Microorganisms (GCM) 10K type strain sequencing project: providing services to taxonomists for standard genome sequencing and annotation.</title>
        <authorList>
            <consortium name="The Broad Institute Genomics Platform"/>
            <consortium name="The Broad Institute Genome Sequencing Center for Infectious Disease"/>
            <person name="Wu L."/>
            <person name="Ma J."/>
        </authorList>
    </citation>
    <scope>NUCLEOTIDE SEQUENCE [LARGE SCALE GENOMIC DNA]</scope>
    <source>
        <strain evidence="9">CGMCC 4.6946</strain>
    </source>
</reference>
<feature type="domain" description="ABC3 transporter permease C-terminal" evidence="7">
    <location>
        <begin position="623"/>
        <end position="732"/>
    </location>
</feature>
<dbReference type="PANTHER" id="PTHR30287:SF1">
    <property type="entry name" value="INNER MEMBRANE PROTEIN"/>
    <property type="match status" value="1"/>
</dbReference>
<evidence type="ECO:0000256" key="3">
    <source>
        <dbReference type="ARBA" id="ARBA00022692"/>
    </source>
</evidence>
<gene>
    <name evidence="8" type="ORF">ACFPCS_16010</name>
</gene>
<evidence type="ECO:0000259" key="7">
    <source>
        <dbReference type="Pfam" id="PF02687"/>
    </source>
</evidence>
<keyword evidence="3 6" id="KW-0812">Transmembrane</keyword>
<feature type="transmembrane region" description="Helical" evidence="6">
    <location>
        <begin position="258"/>
        <end position="279"/>
    </location>
</feature>
<feature type="transmembrane region" description="Helical" evidence="6">
    <location>
        <begin position="300"/>
        <end position="321"/>
    </location>
</feature>
<dbReference type="EMBL" id="JBHSIW010000024">
    <property type="protein sequence ID" value="MFC4905075.1"/>
    <property type="molecule type" value="Genomic_DNA"/>
</dbReference>
<comment type="subcellular location">
    <subcellularLocation>
        <location evidence="1">Cell membrane</location>
        <topology evidence="1">Multi-pass membrane protein</topology>
    </subcellularLocation>
</comment>
<feature type="transmembrane region" description="Helical" evidence="6">
    <location>
        <begin position="372"/>
        <end position="391"/>
    </location>
</feature>
<accession>A0ABV9TLW6</accession>
<dbReference type="PANTHER" id="PTHR30287">
    <property type="entry name" value="MEMBRANE COMPONENT OF PREDICTED ABC SUPERFAMILY METABOLITE UPTAKE TRANSPORTER"/>
    <property type="match status" value="1"/>
</dbReference>
<comment type="caution">
    <text evidence="8">The sequence shown here is derived from an EMBL/GenBank/DDBJ whole genome shotgun (WGS) entry which is preliminary data.</text>
</comment>